<keyword evidence="2" id="KW-0238">DNA-binding</keyword>
<evidence type="ECO:0000256" key="3">
    <source>
        <dbReference type="PROSITE-ProRule" id="PRU00169"/>
    </source>
</evidence>
<sequence length="244" mass="25832">MGLDMSAPRVQIERASIFNNKKNAAGGFVLSMPLPVSAPSILVADDHPLFRQALILAARKVRPDAHILEAGTLDAALEAVRQATNLKLVLLDLRMPGAEGFSGVALLHAEVPHVPVLVVSAADAEKAAREARRFGAVGFIGKDQPLPRMQEAISDALEGRVSDTPPADPEVDTVAAKVADLTPTQLRVLLGVLAGRLNKQIAYDLSISEATVKAHMTAIMRKLDVQNRTQAVLAARALGIGIEG</sequence>
<name>A0A3G9G5H0_9CAUL</name>
<dbReference type="SMART" id="SM00448">
    <property type="entry name" value="REC"/>
    <property type="match status" value="1"/>
</dbReference>
<evidence type="ECO:0000259" key="5">
    <source>
        <dbReference type="PROSITE" id="PS50110"/>
    </source>
</evidence>
<accession>A0A3G9G5H0</accession>
<dbReference type="CDD" id="cd06170">
    <property type="entry name" value="LuxR_C_like"/>
    <property type="match status" value="1"/>
</dbReference>
<dbReference type="GO" id="GO:0000160">
    <property type="term" value="P:phosphorelay signal transduction system"/>
    <property type="evidence" value="ECO:0007669"/>
    <property type="project" value="InterPro"/>
</dbReference>
<dbReference type="PANTHER" id="PTHR45566">
    <property type="entry name" value="HTH-TYPE TRANSCRIPTIONAL REGULATOR YHJB-RELATED"/>
    <property type="match status" value="1"/>
</dbReference>
<evidence type="ECO:0000313" key="7">
    <source>
        <dbReference type="Proteomes" id="UP000278756"/>
    </source>
</evidence>
<feature type="domain" description="HTH luxR-type" evidence="4">
    <location>
        <begin position="174"/>
        <end position="239"/>
    </location>
</feature>
<dbReference type="SUPFAM" id="SSF52172">
    <property type="entry name" value="CheY-like"/>
    <property type="match status" value="1"/>
</dbReference>
<dbReference type="PROSITE" id="PS50043">
    <property type="entry name" value="HTH_LUXR_2"/>
    <property type="match status" value="1"/>
</dbReference>
<protein>
    <submittedName>
        <fullName evidence="6">Transcriptional regulator, LuxR family</fullName>
    </submittedName>
</protein>
<evidence type="ECO:0000256" key="2">
    <source>
        <dbReference type="ARBA" id="ARBA00023125"/>
    </source>
</evidence>
<dbReference type="InterPro" id="IPR036388">
    <property type="entry name" value="WH-like_DNA-bd_sf"/>
</dbReference>
<dbReference type="PANTHER" id="PTHR45566:SF1">
    <property type="entry name" value="HTH-TYPE TRANSCRIPTIONAL REGULATOR YHJB-RELATED"/>
    <property type="match status" value="1"/>
</dbReference>
<dbReference type="Pfam" id="PF00072">
    <property type="entry name" value="Response_reg"/>
    <property type="match status" value="1"/>
</dbReference>
<dbReference type="InterPro" id="IPR051015">
    <property type="entry name" value="EvgA-like"/>
</dbReference>
<gene>
    <name evidence="6" type="ORF">EM6_0802</name>
</gene>
<reference evidence="7" key="1">
    <citation type="journal article" date="2017" name="Biotechnol. Biofuels">
        <title>Evaluation of environmental bacterial communities as a factor affecting the growth of duckweed Lemna minor.</title>
        <authorList>
            <person name="Ishizawa H."/>
            <person name="Kuroda M."/>
            <person name="Morikawa M."/>
            <person name="Ike M."/>
        </authorList>
    </citation>
    <scope>NUCLEOTIDE SEQUENCE [LARGE SCALE GENOMIC DNA]</scope>
    <source>
        <strain evidence="7">M6</strain>
    </source>
</reference>
<reference evidence="7" key="2">
    <citation type="journal article" date="2017" name="Plant Physiol. Biochem.">
        <title>Differential oxidative and antioxidative response of duckweed Lemna minor toward plant growth promoting/inhibiting bacteria.</title>
        <authorList>
            <person name="Ishizawa H."/>
            <person name="Kuroda M."/>
            <person name="Morikawa M."/>
            <person name="Ike M."/>
        </authorList>
    </citation>
    <scope>NUCLEOTIDE SEQUENCE [LARGE SCALE GENOMIC DNA]</scope>
    <source>
        <strain evidence="7">M6</strain>
    </source>
</reference>
<dbReference type="InterPro" id="IPR016032">
    <property type="entry name" value="Sig_transdc_resp-reg_C-effctor"/>
</dbReference>
<dbReference type="Pfam" id="PF00196">
    <property type="entry name" value="GerE"/>
    <property type="match status" value="1"/>
</dbReference>
<dbReference type="GO" id="GO:0006355">
    <property type="term" value="P:regulation of DNA-templated transcription"/>
    <property type="evidence" value="ECO:0007669"/>
    <property type="project" value="InterPro"/>
</dbReference>
<organism evidence="6 7">
    <name type="scientific">Asticcacaulis excentricus</name>
    <dbReference type="NCBI Taxonomy" id="78587"/>
    <lineage>
        <taxon>Bacteria</taxon>
        <taxon>Pseudomonadati</taxon>
        <taxon>Pseudomonadota</taxon>
        <taxon>Alphaproteobacteria</taxon>
        <taxon>Caulobacterales</taxon>
        <taxon>Caulobacteraceae</taxon>
        <taxon>Asticcacaulis</taxon>
    </lineage>
</organism>
<dbReference type="GO" id="GO:0003677">
    <property type="term" value="F:DNA binding"/>
    <property type="evidence" value="ECO:0007669"/>
    <property type="project" value="UniProtKB-KW"/>
</dbReference>
<dbReference type="InterPro" id="IPR000792">
    <property type="entry name" value="Tscrpt_reg_LuxR_C"/>
</dbReference>
<feature type="domain" description="Response regulatory" evidence="5">
    <location>
        <begin position="40"/>
        <end position="157"/>
    </location>
</feature>
<dbReference type="PROSITE" id="PS00622">
    <property type="entry name" value="HTH_LUXR_1"/>
    <property type="match status" value="1"/>
</dbReference>
<dbReference type="EMBL" id="AP018827">
    <property type="protein sequence ID" value="BBF80224.1"/>
    <property type="molecule type" value="Genomic_DNA"/>
</dbReference>
<dbReference type="Proteomes" id="UP000278756">
    <property type="component" value="Chromosome 1"/>
</dbReference>
<keyword evidence="1 3" id="KW-0597">Phosphoprotein</keyword>
<dbReference type="Gene3D" id="3.40.50.2300">
    <property type="match status" value="1"/>
</dbReference>
<dbReference type="InterPro" id="IPR011006">
    <property type="entry name" value="CheY-like_superfamily"/>
</dbReference>
<feature type="modified residue" description="4-aspartylphosphate" evidence="3">
    <location>
        <position position="92"/>
    </location>
</feature>
<dbReference type="InterPro" id="IPR001789">
    <property type="entry name" value="Sig_transdc_resp-reg_receiver"/>
</dbReference>
<dbReference type="PROSITE" id="PS50110">
    <property type="entry name" value="RESPONSE_REGULATORY"/>
    <property type="match status" value="1"/>
</dbReference>
<dbReference type="PRINTS" id="PR00038">
    <property type="entry name" value="HTHLUXR"/>
</dbReference>
<dbReference type="CDD" id="cd17535">
    <property type="entry name" value="REC_NarL-like"/>
    <property type="match status" value="1"/>
</dbReference>
<dbReference type="SUPFAM" id="SSF46894">
    <property type="entry name" value="C-terminal effector domain of the bipartite response regulators"/>
    <property type="match status" value="1"/>
</dbReference>
<dbReference type="SMART" id="SM00421">
    <property type="entry name" value="HTH_LUXR"/>
    <property type="match status" value="1"/>
</dbReference>
<dbReference type="AlphaFoldDB" id="A0A3G9G5H0"/>
<dbReference type="InterPro" id="IPR058245">
    <property type="entry name" value="NreC/VraR/RcsB-like_REC"/>
</dbReference>
<evidence type="ECO:0000259" key="4">
    <source>
        <dbReference type="PROSITE" id="PS50043"/>
    </source>
</evidence>
<evidence type="ECO:0000313" key="6">
    <source>
        <dbReference type="EMBL" id="BBF80224.1"/>
    </source>
</evidence>
<dbReference type="Gene3D" id="1.10.10.10">
    <property type="entry name" value="Winged helix-like DNA-binding domain superfamily/Winged helix DNA-binding domain"/>
    <property type="match status" value="1"/>
</dbReference>
<proteinExistence type="predicted"/>
<evidence type="ECO:0000256" key="1">
    <source>
        <dbReference type="ARBA" id="ARBA00022553"/>
    </source>
</evidence>